<dbReference type="AlphaFoldDB" id="A0AAV7TBV2"/>
<feature type="region of interest" description="Disordered" evidence="1">
    <location>
        <begin position="74"/>
        <end position="146"/>
    </location>
</feature>
<sequence length="274" mass="29393">MLIGPCQREGAVERARLGSHDNTAWILIRLLRSTINFAMRKTEYWYCAVRKAAKAIGTLLWISNVNMAPKHLQNIGDKGEGAQLTHVGRDGNDTGPASRRPASGPIKLSSKAGGGPGKDGKNGKNGKEIIRGAPSEPRGKGKSQPVITNFLTSGAQADGIESSASPPEDTALCLQENIKIMTQREEALQAKEGPSGNISPPAQPQDGEWWQSDDLRSFKEQTGADGVCARASISDIMQPQLDKSKQATQAAQGTHDLASRTPLHGWGRIKTGRR</sequence>
<name>A0AAV7TBV2_PLEWA</name>
<dbReference type="EMBL" id="JANPWB010000007">
    <property type="protein sequence ID" value="KAJ1173342.1"/>
    <property type="molecule type" value="Genomic_DNA"/>
</dbReference>
<dbReference type="Proteomes" id="UP001066276">
    <property type="component" value="Chromosome 4_1"/>
</dbReference>
<feature type="compositionally biased region" description="Basic and acidic residues" evidence="1">
    <location>
        <begin position="118"/>
        <end position="130"/>
    </location>
</feature>
<evidence type="ECO:0000313" key="2">
    <source>
        <dbReference type="EMBL" id="KAJ1173342.1"/>
    </source>
</evidence>
<proteinExistence type="predicted"/>
<evidence type="ECO:0000313" key="3">
    <source>
        <dbReference type="Proteomes" id="UP001066276"/>
    </source>
</evidence>
<accession>A0AAV7TBV2</accession>
<gene>
    <name evidence="2" type="ORF">NDU88_005178</name>
</gene>
<organism evidence="2 3">
    <name type="scientific">Pleurodeles waltl</name>
    <name type="common">Iberian ribbed newt</name>
    <dbReference type="NCBI Taxonomy" id="8319"/>
    <lineage>
        <taxon>Eukaryota</taxon>
        <taxon>Metazoa</taxon>
        <taxon>Chordata</taxon>
        <taxon>Craniata</taxon>
        <taxon>Vertebrata</taxon>
        <taxon>Euteleostomi</taxon>
        <taxon>Amphibia</taxon>
        <taxon>Batrachia</taxon>
        <taxon>Caudata</taxon>
        <taxon>Salamandroidea</taxon>
        <taxon>Salamandridae</taxon>
        <taxon>Pleurodelinae</taxon>
        <taxon>Pleurodeles</taxon>
    </lineage>
</organism>
<keyword evidence="3" id="KW-1185">Reference proteome</keyword>
<feature type="region of interest" description="Disordered" evidence="1">
    <location>
        <begin position="241"/>
        <end position="274"/>
    </location>
</feature>
<comment type="caution">
    <text evidence="2">The sequence shown here is derived from an EMBL/GenBank/DDBJ whole genome shotgun (WGS) entry which is preliminary data.</text>
</comment>
<evidence type="ECO:0000256" key="1">
    <source>
        <dbReference type="SAM" id="MobiDB-lite"/>
    </source>
</evidence>
<protein>
    <submittedName>
        <fullName evidence="2">Uncharacterized protein</fullName>
    </submittedName>
</protein>
<feature type="region of interest" description="Disordered" evidence="1">
    <location>
        <begin position="188"/>
        <end position="210"/>
    </location>
</feature>
<reference evidence="2" key="1">
    <citation type="journal article" date="2022" name="bioRxiv">
        <title>Sequencing and chromosome-scale assembly of the giantPleurodeles waltlgenome.</title>
        <authorList>
            <person name="Brown T."/>
            <person name="Elewa A."/>
            <person name="Iarovenko S."/>
            <person name="Subramanian E."/>
            <person name="Araus A.J."/>
            <person name="Petzold A."/>
            <person name="Susuki M."/>
            <person name="Suzuki K.-i.T."/>
            <person name="Hayashi T."/>
            <person name="Toyoda A."/>
            <person name="Oliveira C."/>
            <person name="Osipova E."/>
            <person name="Leigh N.D."/>
            <person name="Simon A."/>
            <person name="Yun M.H."/>
        </authorList>
    </citation>
    <scope>NUCLEOTIDE SEQUENCE</scope>
    <source>
        <strain evidence="2">20211129_DDA</strain>
        <tissue evidence="2">Liver</tissue>
    </source>
</reference>